<dbReference type="GeneID" id="68916694"/>
<dbReference type="Proteomes" id="UP000008549">
    <property type="component" value="Unassembled WGS sequence"/>
</dbReference>
<dbReference type="InParanoid" id="B6IJF6"/>
<protein>
    <submittedName>
        <fullName evidence="1">Protein CBG25197</fullName>
    </submittedName>
</protein>
<accession>B6IJF6</accession>
<dbReference type="HOGENOM" id="CLU_3421466_0_0_1"/>
<proteinExistence type="predicted"/>
<reference evidence="1 2" key="2">
    <citation type="journal article" date="2011" name="PLoS Genet.">
        <title>Caenorhabditis briggsae recombinant inbred line genotypes reveal inter-strain incompatibility and the evolution of recombination.</title>
        <authorList>
            <person name="Ross J.A."/>
            <person name="Koboldt D.C."/>
            <person name="Staisch J.E."/>
            <person name="Chamberlin H.M."/>
            <person name="Gupta B.P."/>
            <person name="Miller R.D."/>
            <person name="Baird S.E."/>
            <person name="Haag E.S."/>
        </authorList>
    </citation>
    <scope>NUCLEOTIDE SEQUENCE [LARGE SCALE GENOMIC DNA]</scope>
    <source>
        <strain evidence="1 2">AF16</strain>
    </source>
</reference>
<dbReference type="EMBL" id="HE600904">
    <property type="protein sequence ID" value="CAS00036.1"/>
    <property type="molecule type" value="Genomic_DNA"/>
</dbReference>
<dbReference type="RefSeq" id="XP_045099597.1">
    <property type="nucleotide sequence ID" value="XM_045242620.1"/>
</dbReference>
<evidence type="ECO:0000313" key="2">
    <source>
        <dbReference type="Proteomes" id="UP000008549"/>
    </source>
</evidence>
<reference evidence="1 2" key="1">
    <citation type="journal article" date="2003" name="PLoS Biol.">
        <title>The genome sequence of Caenorhabditis briggsae: a platform for comparative genomics.</title>
        <authorList>
            <person name="Stein L.D."/>
            <person name="Bao Z."/>
            <person name="Blasiar D."/>
            <person name="Blumenthal T."/>
            <person name="Brent M.R."/>
            <person name="Chen N."/>
            <person name="Chinwalla A."/>
            <person name="Clarke L."/>
            <person name="Clee C."/>
            <person name="Coghlan A."/>
            <person name="Coulson A."/>
            <person name="D'Eustachio P."/>
            <person name="Fitch D.H."/>
            <person name="Fulton L.A."/>
            <person name="Fulton R.E."/>
            <person name="Griffiths-Jones S."/>
            <person name="Harris T.W."/>
            <person name="Hillier L.W."/>
            <person name="Kamath R."/>
            <person name="Kuwabara P.E."/>
            <person name="Mardis E.R."/>
            <person name="Marra M.A."/>
            <person name="Miner T.L."/>
            <person name="Minx P."/>
            <person name="Mullikin J.C."/>
            <person name="Plumb R.W."/>
            <person name="Rogers J."/>
            <person name="Schein J.E."/>
            <person name="Sohrmann M."/>
            <person name="Spieth J."/>
            <person name="Stajich J.E."/>
            <person name="Wei C."/>
            <person name="Willey D."/>
            <person name="Wilson R.K."/>
            <person name="Durbin R."/>
            <person name="Waterston R.H."/>
        </authorList>
    </citation>
    <scope>NUCLEOTIDE SEQUENCE [LARGE SCALE GENOMIC DNA]</scope>
    <source>
        <strain evidence="1 2">AF16</strain>
    </source>
</reference>
<evidence type="ECO:0000313" key="1">
    <source>
        <dbReference type="EMBL" id="CAS00036.1"/>
    </source>
</evidence>
<dbReference type="KEGG" id="cbr:CBG_25197"/>
<dbReference type="AlphaFoldDB" id="B6IJF6"/>
<sequence length="24" mass="2995">MQNFHFSRKPDICKNNDILENFHF</sequence>
<organism evidence="1 2">
    <name type="scientific">Caenorhabditis briggsae</name>
    <dbReference type="NCBI Taxonomy" id="6238"/>
    <lineage>
        <taxon>Eukaryota</taxon>
        <taxon>Metazoa</taxon>
        <taxon>Ecdysozoa</taxon>
        <taxon>Nematoda</taxon>
        <taxon>Chromadorea</taxon>
        <taxon>Rhabditida</taxon>
        <taxon>Rhabditina</taxon>
        <taxon>Rhabditomorpha</taxon>
        <taxon>Rhabditoidea</taxon>
        <taxon>Rhabditidae</taxon>
        <taxon>Peloderinae</taxon>
        <taxon>Caenorhabditis</taxon>
    </lineage>
</organism>
<name>B6IJF6_CAEBR</name>
<dbReference type="CTD" id="68916694"/>
<keyword evidence="2" id="KW-1185">Reference proteome</keyword>
<gene>
    <name evidence="1" type="ORF">CBG25197</name>
    <name evidence="1" type="ORF">CBG_25197</name>
</gene>